<dbReference type="AlphaFoldDB" id="A0A1A8XDR1"/>
<dbReference type="Pfam" id="PF05795">
    <property type="entry name" value="Plasmodium_Vir"/>
    <property type="match status" value="2"/>
</dbReference>
<keyword evidence="1" id="KW-0472">Membrane</keyword>
<evidence type="ECO:0000256" key="1">
    <source>
        <dbReference type="SAM" id="Phobius"/>
    </source>
</evidence>
<organism evidence="2 3">
    <name type="scientific">Plasmodium ovale curtisi</name>
    <dbReference type="NCBI Taxonomy" id="864141"/>
    <lineage>
        <taxon>Eukaryota</taxon>
        <taxon>Sar</taxon>
        <taxon>Alveolata</taxon>
        <taxon>Apicomplexa</taxon>
        <taxon>Aconoidasida</taxon>
        <taxon>Haemosporida</taxon>
        <taxon>Plasmodiidae</taxon>
        <taxon>Plasmodium</taxon>
        <taxon>Plasmodium (Plasmodium)</taxon>
    </lineage>
</organism>
<proteinExistence type="predicted"/>
<sequence length="350" mass="41307">MEDPVHIYYLNNVHPLSSNKIYDMLDTVNITKGDIEKCRQLDSILERVFKDSMGVYFFCQSFTGNLQHYDNITFSNFFDKFRCNFLNIWIHEQLLKKNPNSDDSESLFIKGKITSLWGDYEFEKKCKYEFPLYSFKEYYDKMKRLYEYALNYEKLYFFIKTRNDPCTTEDDQYIKESVKFYQEVESECESESDIKRMHCDALRNIREFYSDYKLSELTCTRIMPAEDVLKEIQEKTERGLDDVVFKEITPADSHIDLPDSEVSHSEDVSSSSGSHNAMAVSFPFLGILFIFYSLYKFTPVGSLLNSRLLRNKINNFDINEDGTELLQNELDHEHINIQNAEHGIGYHPVQ</sequence>
<keyword evidence="1" id="KW-0812">Transmembrane</keyword>
<accession>A0A1A8XDR1</accession>
<dbReference type="EMBL" id="FLQV01003814">
    <property type="protein sequence ID" value="SBT02862.1"/>
    <property type="molecule type" value="Genomic_DNA"/>
</dbReference>
<protein>
    <submittedName>
        <fullName evidence="2">PIR Superfamily Protein</fullName>
    </submittedName>
</protein>
<dbReference type="Proteomes" id="UP000078546">
    <property type="component" value="Unassembled WGS sequence"/>
</dbReference>
<dbReference type="InterPro" id="IPR008780">
    <property type="entry name" value="Plasmodium_Vir"/>
</dbReference>
<feature type="transmembrane region" description="Helical" evidence="1">
    <location>
        <begin position="277"/>
        <end position="295"/>
    </location>
</feature>
<evidence type="ECO:0000313" key="2">
    <source>
        <dbReference type="EMBL" id="SBT02862.1"/>
    </source>
</evidence>
<evidence type="ECO:0000313" key="3">
    <source>
        <dbReference type="Proteomes" id="UP000078546"/>
    </source>
</evidence>
<reference evidence="3" key="1">
    <citation type="submission" date="2016-05" db="EMBL/GenBank/DDBJ databases">
        <authorList>
            <person name="Naeem Raeece"/>
        </authorList>
    </citation>
    <scope>NUCLEOTIDE SEQUENCE [LARGE SCALE GENOMIC DNA]</scope>
</reference>
<keyword evidence="1" id="KW-1133">Transmembrane helix</keyword>
<gene>
    <name evidence="2" type="ORF">POVCU1_081570</name>
</gene>
<name>A0A1A8XDR1_PLAOA</name>